<name>A0A062XV35_9BACT</name>
<keyword evidence="4" id="KW-1185">Reference proteome</keyword>
<dbReference type="NCBIfam" id="TIGR00051">
    <property type="entry name" value="YbgC/FadM family acyl-CoA thioesterase"/>
    <property type="match status" value="1"/>
</dbReference>
<reference evidence="3 4" key="1">
    <citation type="submission" date="2014-04" db="EMBL/GenBank/DDBJ databases">
        <title>The Genome Sequence of Thermoanaerobaculum aquaticum MP-01, The First Cultivated Group 23 Acidobacterium.</title>
        <authorList>
            <person name="Stamps B.W."/>
            <person name="Losey N.A."/>
            <person name="Lawson P.A."/>
            <person name="Stevenson B.S."/>
        </authorList>
    </citation>
    <scope>NUCLEOTIDE SEQUENCE [LARGE SCALE GENOMIC DNA]</scope>
    <source>
        <strain evidence="3 4">MP-01</strain>
    </source>
</reference>
<sequence length="132" mass="14865">MKSFAVTLRVRYAETDQMGVAHHAVYPVWFELARSELARARGVPYASWEQRGFFLVVTEVRCRYLKPARYDQLITVEVAVASLKSRGVVFSYRVKDESGQLLAEGETHHVLVGQKDGRPTAFPADLAQALQP</sequence>
<evidence type="ECO:0000313" key="4">
    <source>
        <dbReference type="Proteomes" id="UP000027284"/>
    </source>
</evidence>
<evidence type="ECO:0000256" key="1">
    <source>
        <dbReference type="ARBA" id="ARBA00005953"/>
    </source>
</evidence>
<dbReference type="PANTHER" id="PTHR31793">
    <property type="entry name" value="4-HYDROXYBENZOYL-COA THIOESTERASE FAMILY MEMBER"/>
    <property type="match status" value="1"/>
</dbReference>
<dbReference type="Proteomes" id="UP000027284">
    <property type="component" value="Unassembled WGS sequence"/>
</dbReference>
<dbReference type="SUPFAM" id="SSF54637">
    <property type="entry name" value="Thioesterase/thiol ester dehydrase-isomerase"/>
    <property type="match status" value="1"/>
</dbReference>
<dbReference type="InterPro" id="IPR029069">
    <property type="entry name" value="HotDog_dom_sf"/>
</dbReference>
<dbReference type="GO" id="GO:0047617">
    <property type="term" value="F:fatty acyl-CoA hydrolase activity"/>
    <property type="evidence" value="ECO:0007669"/>
    <property type="project" value="TreeGrafter"/>
</dbReference>
<dbReference type="PANTHER" id="PTHR31793:SF27">
    <property type="entry name" value="NOVEL THIOESTERASE SUPERFAMILY DOMAIN AND SAPOSIN A-TYPE DOMAIN CONTAINING PROTEIN (0610012H03RIK)"/>
    <property type="match status" value="1"/>
</dbReference>
<dbReference type="RefSeq" id="WP_038046942.1">
    <property type="nucleotide sequence ID" value="NZ_JMFG01000005.1"/>
</dbReference>
<dbReference type="InterPro" id="IPR006684">
    <property type="entry name" value="YbgC/YbaW"/>
</dbReference>
<dbReference type="AlphaFoldDB" id="A0A062XV35"/>
<protein>
    <submittedName>
        <fullName evidence="3">Uncharacterized protein</fullName>
    </submittedName>
</protein>
<dbReference type="EMBL" id="JMFG01000005">
    <property type="protein sequence ID" value="KDA54733.1"/>
    <property type="molecule type" value="Genomic_DNA"/>
</dbReference>
<dbReference type="CDD" id="cd00586">
    <property type="entry name" value="4HBT"/>
    <property type="match status" value="1"/>
</dbReference>
<proteinExistence type="inferred from homology"/>
<dbReference type="PIRSF" id="PIRSF003230">
    <property type="entry name" value="YbgC"/>
    <property type="match status" value="1"/>
</dbReference>
<comment type="similarity">
    <text evidence="1">Belongs to the 4-hydroxybenzoyl-CoA thioesterase family.</text>
</comment>
<accession>A0A062XV35</accession>
<evidence type="ECO:0000313" key="3">
    <source>
        <dbReference type="EMBL" id="KDA54733.1"/>
    </source>
</evidence>
<dbReference type="Gene3D" id="3.10.129.10">
    <property type="entry name" value="Hotdog Thioesterase"/>
    <property type="match status" value="1"/>
</dbReference>
<evidence type="ECO:0000256" key="2">
    <source>
        <dbReference type="ARBA" id="ARBA00022801"/>
    </source>
</evidence>
<organism evidence="3 4">
    <name type="scientific">Thermoanaerobaculum aquaticum</name>
    <dbReference type="NCBI Taxonomy" id="1312852"/>
    <lineage>
        <taxon>Bacteria</taxon>
        <taxon>Pseudomonadati</taxon>
        <taxon>Acidobacteriota</taxon>
        <taxon>Thermoanaerobaculia</taxon>
        <taxon>Thermoanaerobaculales</taxon>
        <taxon>Thermoanaerobaculaceae</taxon>
        <taxon>Thermoanaerobaculum</taxon>
    </lineage>
</organism>
<gene>
    <name evidence="3" type="ORF">EG19_09930</name>
</gene>
<dbReference type="InterPro" id="IPR050563">
    <property type="entry name" value="4-hydroxybenzoyl-CoA_TE"/>
</dbReference>
<dbReference type="STRING" id="1312852.EG19_09930"/>
<comment type="caution">
    <text evidence="3">The sequence shown here is derived from an EMBL/GenBank/DDBJ whole genome shotgun (WGS) entry which is preliminary data.</text>
</comment>
<keyword evidence="2" id="KW-0378">Hydrolase</keyword>
<dbReference type="Pfam" id="PF13279">
    <property type="entry name" value="4HBT_2"/>
    <property type="match status" value="1"/>
</dbReference>